<dbReference type="Pfam" id="PF00440">
    <property type="entry name" value="TetR_N"/>
    <property type="match status" value="1"/>
</dbReference>
<name>U2Q203_9ACTN</name>
<gene>
    <name evidence="6" type="ORF">HMPREF0682_0335</name>
</gene>
<keyword evidence="1" id="KW-0805">Transcription regulation</keyword>
<evidence type="ECO:0000259" key="5">
    <source>
        <dbReference type="PROSITE" id="PS50977"/>
    </source>
</evidence>
<dbReference type="PANTHER" id="PTHR30055">
    <property type="entry name" value="HTH-TYPE TRANSCRIPTIONAL REGULATOR RUTR"/>
    <property type="match status" value="1"/>
</dbReference>
<dbReference type="PROSITE" id="PS50977">
    <property type="entry name" value="HTH_TETR_2"/>
    <property type="match status" value="1"/>
</dbReference>
<proteinExistence type="predicted"/>
<dbReference type="SUPFAM" id="SSF46689">
    <property type="entry name" value="Homeodomain-like"/>
    <property type="match status" value="1"/>
</dbReference>
<feature type="domain" description="HTH tetR-type" evidence="5">
    <location>
        <begin position="10"/>
        <end position="70"/>
    </location>
</feature>
<dbReference type="GO" id="GO:0000976">
    <property type="term" value="F:transcription cis-regulatory region binding"/>
    <property type="evidence" value="ECO:0007669"/>
    <property type="project" value="TreeGrafter"/>
</dbReference>
<dbReference type="InterPro" id="IPR050109">
    <property type="entry name" value="HTH-type_TetR-like_transc_reg"/>
</dbReference>
<dbReference type="GO" id="GO:0003700">
    <property type="term" value="F:DNA-binding transcription factor activity"/>
    <property type="evidence" value="ECO:0007669"/>
    <property type="project" value="TreeGrafter"/>
</dbReference>
<dbReference type="PRINTS" id="PR00455">
    <property type="entry name" value="HTHTETR"/>
</dbReference>
<evidence type="ECO:0000313" key="6">
    <source>
        <dbReference type="EMBL" id="ERK50039.1"/>
    </source>
</evidence>
<dbReference type="InterPro" id="IPR009057">
    <property type="entry name" value="Homeodomain-like_sf"/>
</dbReference>
<dbReference type="InterPro" id="IPR001647">
    <property type="entry name" value="HTH_TetR"/>
</dbReference>
<comment type="caution">
    <text evidence="6">The sequence shown here is derived from an EMBL/GenBank/DDBJ whole genome shotgun (WGS) entry which is preliminary data.</text>
</comment>
<reference evidence="6" key="1">
    <citation type="submission" date="2013-08" db="EMBL/GenBank/DDBJ databases">
        <authorList>
            <person name="Durkin A.S."/>
            <person name="Haft D.R."/>
            <person name="McCorrison J."/>
            <person name="Torralba M."/>
            <person name="Gillis M."/>
            <person name="Haft D.H."/>
            <person name="Methe B."/>
            <person name="Sutton G."/>
            <person name="Nelson K.E."/>
        </authorList>
    </citation>
    <scope>NUCLEOTIDE SEQUENCE [LARGE SCALE GENOMIC DNA]</scope>
    <source>
        <strain evidence="6">F0233</strain>
    </source>
</reference>
<evidence type="ECO:0000313" key="7">
    <source>
        <dbReference type="Proteomes" id="UP000017052"/>
    </source>
</evidence>
<accession>U2Q203</accession>
<dbReference type="AlphaFoldDB" id="U2Q203"/>
<organism evidence="6 7">
    <name type="scientific">Propionibacterium acidifaciens F0233</name>
    <dbReference type="NCBI Taxonomy" id="553198"/>
    <lineage>
        <taxon>Bacteria</taxon>
        <taxon>Bacillati</taxon>
        <taxon>Actinomycetota</taxon>
        <taxon>Actinomycetes</taxon>
        <taxon>Propionibacteriales</taxon>
        <taxon>Propionibacteriaceae</taxon>
        <taxon>Propionibacterium</taxon>
    </lineage>
</organism>
<evidence type="ECO:0000256" key="3">
    <source>
        <dbReference type="ARBA" id="ARBA00023163"/>
    </source>
</evidence>
<dbReference type="PANTHER" id="PTHR30055:SF234">
    <property type="entry name" value="HTH-TYPE TRANSCRIPTIONAL REGULATOR BETI"/>
    <property type="match status" value="1"/>
</dbReference>
<dbReference type="RefSeq" id="WP_021798808.1">
    <property type="nucleotide sequence ID" value="NZ_ACVN02000316.1"/>
</dbReference>
<evidence type="ECO:0000256" key="2">
    <source>
        <dbReference type="ARBA" id="ARBA00023125"/>
    </source>
</evidence>
<sequence>MPEQPQPRSVHSRQAIIEATAGLIGRQGVGGTSVSDIIRTSGTSAGAIYHHFGSKQEIIVETARQALHWPMTAIAECFDNPASPADLFGYAVEALRLGPELGELLVQLGAGGLTDDELGRALRAEFSQLRDGLDLTLDSWARNQGVPQRRVRGLAQMLVGLILGFAAQRALVDDFDEGAYEAQGRAMLTAAVAD</sequence>
<evidence type="ECO:0000256" key="1">
    <source>
        <dbReference type="ARBA" id="ARBA00023015"/>
    </source>
</evidence>
<dbReference type="Gene3D" id="1.10.357.10">
    <property type="entry name" value="Tetracycline Repressor, domain 2"/>
    <property type="match status" value="1"/>
</dbReference>
<dbReference type="OrthoDB" id="4541465at2"/>
<evidence type="ECO:0000256" key="4">
    <source>
        <dbReference type="PROSITE-ProRule" id="PRU00335"/>
    </source>
</evidence>
<dbReference type="EMBL" id="ACVN02000316">
    <property type="protein sequence ID" value="ERK50039.1"/>
    <property type="molecule type" value="Genomic_DNA"/>
</dbReference>
<keyword evidence="7" id="KW-1185">Reference proteome</keyword>
<feature type="DNA-binding region" description="H-T-H motif" evidence="4">
    <location>
        <begin position="33"/>
        <end position="52"/>
    </location>
</feature>
<keyword evidence="2 4" id="KW-0238">DNA-binding</keyword>
<dbReference type="Proteomes" id="UP000017052">
    <property type="component" value="Unassembled WGS sequence"/>
</dbReference>
<protein>
    <submittedName>
        <fullName evidence="6">Transcriptional regulator, TetR family</fullName>
    </submittedName>
</protein>
<keyword evidence="3" id="KW-0804">Transcription</keyword>
<dbReference type="GeneID" id="95359807"/>